<dbReference type="AlphaFoldDB" id="A0A3G6IZ46"/>
<dbReference type="InterPro" id="IPR029058">
    <property type="entry name" value="AB_hydrolase_fold"/>
</dbReference>
<protein>
    <submittedName>
        <fullName evidence="2">Alpha/beta hydrolase family protein</fullName>
    </submittedName>
</protein>
<keyword evidence="3" id="KW-1185">Reference proteome</keyword>
<feature type="domain" description="Serine aminopeptidase S33" evidence="1">
    <location>
        <begin position="48"/>
        <end position="240"/>
    </location>
</feature>
<dbReference type="GO" id="GO:0016787">
    <property type="term" value="F:hydrolase activity"/>
    <property type="evidence" value="ECO:0007669"/>
    <property type="project" value="UniProtKB-KW"/>
</dbReference>
<dbReference type="Proteomes" id="UP000271426">
    <property type="component" value="Chromosome"/>
</dbReference>
<name>A0A3G6IZ46_9CORY</name>
<dbReference type="InterPro" id="IPR015946">
    <property type="entry name" value="KH_dom-like_a/b"/>
</dbReference>
<dbReference type="Gene3D" id="3.40.50.1820">
    <property type="entry name" value="alpha/beta hydrolase"/>
    <property type="match status" value="1"/>
</dbReference>
<dbReference type="PANTHER" id="PTHR12277">
    <property type="entry name" value="ALPHA/BETA HYDROLASE DOMAIN-CONTAINING PROTEIN"/>
    <property type="match status" value="1"/>
</dbReference>
<proteinExistence type="predicted"/>
<dbReference type="KEGG" id="cpso:CPPEL_06005"/>
<dbReference type="RefSeq" id="WP_123960260.1">
    <property type="nucleotide sequence ID" value="NZ_CP033898.1"/>
</dbReference>
<organism evidence="2 3">
    <name type="scientific">Corynebacterium pseudopelargi</name>
    <dbReference type="NCBI Taxonomy" id="2080757"/>
    <lineage>
        <taxon>Bacteria</taxon>
        <taxon>Bacillati</taxon>
        <taxon>Actinomycetota</taxon>
        <taxon>Actinomycetes</taxon>
        <taxon>Mycobacteriales</taxon>
        <taxon>Corynebacteriaceae</taxon>
        <taxon>Corynebacterium</taxon>
    </lineage>
</organism>
<reference evidence="2 3" key="1">
    <citation type="submission" date="2018-11" db="EMBL/GenBank/DDBJ databases">
        <authorList>
            <person name="Kleinhagauer T."/>
            <person name="Glaeser S.P."/>
            <person name="Spergser J."/>
            <person name="Ruckert C."/>
            <person name="Kaempfer P."/>
            <person name="Busse H.-J."/>
        </authorList>
    </citation>
    <scope>NUCLEOTIDE SEQUENCE [LARGE SCALE GENOMIC DNA]</scope>
    <source>
        <strain evidence="2 3">812CH</strain>
    </source>
</reference>
<dbReference type="PANTHER" id="PTHR12277:SF81">
    <property type="entry name" value="PROTEIN ABHD13"/>
    <property type="match status" value="1"/>
</dbReference>
<evidence type="ECO:0000313" key="3">
    <source>
        <dbReference type="Proteomes" id="UP000271426"/>
    </source>
</evidence>
<dbReference type="SUPFAM" id="SSF82784">
    <property type="entry name" value="OsmC-like"/>
    <property type="match status" value="1"/>
</dbReference>
<dbReference type="OrthoDB" id="9789573at2"/>
<sequence length="392" mass="42555">MHSESVKVPSSRGYQLAATIDFPDTTPLAFAMFAHCFTGSRFTPAASRVSKTLAEMGIACLRFDFPGLGQSEGNFHETSFSENVEDIIAVNQWITEHYEAPQLLIGHSLGGAASLKAATQLKNLKGVATIGAPFDPAHAVLHFADRIGEVDENGAVTLTLGGHEITISREFLEDLAETNPEAYLPKLRKPLLILHSPIDTTVGVENAQLIYQLTRYPKSLVTLHKADHLVTRQGAAQTAARQIRTWFDQYMVPNSALDDQDTIPEGVAVARSIRAGKFADIVHTGSHTFTTDREKTAGGKNLGYTPTQMIIAAIAASTSQAVREAAKASKISIGQVEVQVNTALSSDDQLHLRRSIAIEGDISHEEREELLYAARNSGIEQLFGPKVTIEEE</sequence>
<evidence type="ECO:0000313" key="2">
    <source>
        <dbReference type="EMBL" id="AZA09320.1"/>
    </source>
</evidence>
<dbReference type="EMBL" id="CP033898">
    <property type="protein sequence ID" value="AZA09320.1"/>
    <property type="molecule type" value="Genomic_DNA"/>
</dbReference>
<accession>A0A3G6IZ46</accession>
<dbReference type="InterPro" id="IPR036102">
    <property type="entry name" value="OsmC/Ohrsf"/>
</dbReference>
<gene>
    <name evidence="2" type="ORF">CPPEL_06005</name>
</gene>
<dbReference type="Pfam" id="PF02566">
    <property type="entry name" value="OsmC"/>
    <property type="match status" value="1"/>
</dbReference>
<keyword evidence="2" id="KW-0378">Hydrolase</keyword>
<dbReference type="Gene3D" id="3.30.300.20">
    <property type="match status" value="1"/>
</dbReference>
<evidence type="ECO:0000259" key="1">
    <source>
        <dbReference type="Pfam" id="PF12146"/>
    </source>
</evidence>
<dbReference type="InterPro" id="IPR022742">
    <property type="entry name" value="Hydrolase_4"/>
</dbReference>
<dbReference type="InterPro" id="IPR003718">
    <property type="entry name" value="OsmC/Ohr_fam"/>
</dbReference>
<dbReference type="Pfam" id="PF12146">
    <property type="entry name" value="Hydrolase_4"/>
    <property type="match status" value="1"/>
</dbReference>
<dbReference type="SUPFAM" id="SSF53474">
    <property type="entry name" value="alpha/beta-Hydrolases"/>
    <property type="match status" value="1"/>
</dbReference>